<dbReference type="Proteomes" id="UP001177744">
    <property type="component" value="Unassembled WGS sequence"/>
</dbReference>
<evidence type="ECO:0000313" key="2">
    <source>
        <dbReference type="EMBL" id="KAK1328934.1"/>
    </source>
</evidence>
<dbReference type="AlphaFoldDB" id="A0AA40LED9"/>
<feature type="compositionally biased region" description="Low complexity" evidence="1">
    <location>
        <begin position="20"/>
        <end position="32"/>
    </location>
</feature>
<feature type="compositionally biased region" description="Basic and acidic residues" evidence="1">
    <location>
        <begin position="140"/>
        <end position="152"/>
    </location>
</feature>
<evidence type="ECO:0000313" key="3">
    <source>
        <dbReference type="Proteomes" id="UP001177744"/>
    </source>
</evidence>
<dbReference type="EMBL" id="JAULJE010000022">
    <property type="protein sequence ID" value="KAK1328934.1"/>
    <property type="molecule type" value="Genomic_DNA"/>
</dbReference>
<feature type="compositionally biased region" description="Low complexity" evidence="1">
    <location>
        <begin position="64"/>
        <end position="73"/>
    </location>
</feature>
<feature type="compositionally biased region" description="Polar residues" evidence="1">
    <location>
        <begin position="153"/>
        <end position="166"/>
    </location>
</feature>
<sequence>MASSFRDSGESQTPREAEGPGEAPGLLVLLEGEPLEETPGRAQPGARSPHGESGAPIFLMSFTSSPGSGSPGSHGAEGLHPEAPRKGPVVQAPQQDLRGSHGLPALPTHPGEARAAATALGLPLSDTLGPSRSSRATRGRSRERWETKRQERSGATCSGDISTVSGSEHHNWDPRSTTQQLRDVTSLGHSSLTMKGLKTILATGESL</sequence>
<feature type="region of interest" description="Disordered" evidence="1">
    <location>
        <begin position="1"/>
        <end position="179"/>
    </location>
</feature>
<protein>
    <submittedName>
        <fullName evidence="2">Uncharacterized protein</fullName>
    </submittedName>
</protein>
<name>A0AA40LED9_CNENI</name>
<reference evidence="2" key="1">
    <citation type="submission" date="2023-06" db="EMBL/GenBank/DDBJ databases">
        <title>Reference genome for the Northern bat (Eptesicus nilssonii), a most northern bat species.</title>
        <authorList>
            <person name="Laine V.N."/>
            <person name="Pulliainen A.T."/>
            <person name="Lilley T.M."/>
        </authorList>
    </citation>
    <scope>NUCLEOTIDE SEQUENCE</scope>
    <source>
        <strain evidence="2">BLF_Eptnil</strain>
        <tissue evidence="2">Kidney</tissue>
    </source>
</reference>
<evidence type="ECO:0000256" key="1">
    <source>
        <dbReference type="SAM" id="MobiDB-lite"/>
    </source>
</evidence>
<organism evidence="2 3">
    <name type="scientific">Cnephaeus nilssonii</name>
    <name type="common">Northern bat</name>
    <name type="synonym">Eptesicus nilssonii</name>
    <dbReference type="NCBI Taxonomy" id="3371016"/>
    <lineage>
        <taxon>Eukaryota</taxon>
        <taxon>Metazoa</taxon>
        <taxon>Chordata</taxon>
        <taxon>Craniata</taxon>
        <taxon>Vertebrata</taxon>
        <taxon>Euteleostomi</taxon>
        <taxon>Mammalia</taxon>
        <taxon>Eutheria</taxon>
        <taxon>Laurasiatheria</taxon>
        <taxon>Chiroptera</taxon>
        <taxon>Yangochiroptera</taxon>
        <taxon>Vespertilionidae</taxon>
        <taxon>Cnephaeus</taxon>
    </lineage>
</organism>
<feature type="compositionally biased region" description="Basic and acidic residues" evidence="1">
    <location>
        <begin position="7"/>
        <end position="18"/>
    </location>
</feature>
<gene>
    <name evidence="2" type="ORF">QTO34_011104</name>
</gene>
<keyword evidence="3" id="KW-1185">Reference proteome</keyword>
<accession>A0AA40LED9</accession>
<comment type="caution">
    <text evidence="2">The sequence shown here is derived from an EMBL/GenBank/DDBJ whole genome shotgun (WGS) entry which is preliminary data.</text>
</comment>
<proteinExistence type="predicted"/>